<dbReference type="EMBL" id="VSSQ01057996">
    <property type="protein sequence ID" value="MPN11742.1"/>
    <property type="molecule type" value="Genomic_DNA"/>
</dbReference>
<protein>
    <submittedName>
        <fullName evidence="1">Uncharacterized protein</fullName>
    </submittedName>
</protein>
<evidence type="ECO:0000313" key="1">
    <source>
        <dbReference type="EMBL" id="MPN11742.1"/>
    </source>
</evidence>
<name>A0A645FE58_9ZZZZ</name>
<proteinExistence type="predicted"/>
<reference evidence="1" key="1">
    <citation type="submission" date="2019-08" db="EMBL/GenBank/DDBJ databases">
        <authorList>
            <person name="Kucharzyk K."/>
            <person name="Murdoch R.W."/>
            <person name="Higgins S."/>
            <person name="Loffler F."/>
        </authorList>
    </citation>
    <scope>NUCLEOTIDE SEQUENCE</scope>
</reference>
<gene>
    <name evidence="1" type="ORF">SDC9_159050</name>
</gene>
<accession>A0A645FE58</accession>
<comment type="caution">
    <text evidence="1">The sequence shown here is derived from an EMBL/GenBank/DDBJ whole genome shotgun (WGS) entry which is preliminary data.</text>
</comment>
<sequence length="232" mass="25796">MRQLAAQLAEQPRLAFLSFTIKGPEAEAADDVLHRDVACEIPEVGIDLRADEKMAEETVQHDMQIIPRRRLPPLQEAAADVRGIVIEKASVRGHFGGDGVVLRHKPYERRFQEAQVDEQRVAGEAQYLTRQLPRLARRLGKAALALRRRIAVRLFYLSGADLPLFIVHHSSRFSRNRAAPAYLRSGSGGMLLNLSRRSSAPKAVFPVRSRSFSARQMRSGVIGSSRSVSPVA</sequence>
<organism evidence="1">
    <name type="scientific">bioreactor metagenome</name>
    <dbReference type="NCBI Taxonomy" id="1076179"/>
    <lineage>
        <taxon>unclassified sequences</taxon>
        <taxon>metagenomes</taxon>
        <taxon>ecological metagenomes</taxon>
    </lineage>
</organism>
<dbReference type="AlphaFoldDB" id="A0A645FE58"/>